<dbReference type="RefSeq" id="XP_024342420.1">
    <property type="nucleotide sequence ID" value="XM_024484441.1"/>
</dbReference>
<protein>
    <recommendedName>
        <fullName evidence="3">F-box domain-containing protein</fullName>
    </recommendedName>
</protein>
<gene>
    <name evidence="1" type="ORF">POSPLADRAFT_1134157</name>
</gene>
<organism evidence="1 2">
    <name type="scientific">Postia placenta MAD-698-R-SB12</name>
    <dbReference type="NCBI Taxonomy" id="670580"/>
    <lineage>
        <taxon>Eukaryota</taxon>
        <taxon>Fungi</taxon>
        <taxon>Dikarya</taxon>
        <taxon>Basidiomycota</taxon>
        <taxon>Agaricomycotina</taxon>
        <taxon>Agaricomycetes</taxon>
        <taxon>Polyporales</taxon>
        <taxon>Adustoporiaceae</taxon>
        <taxon>Rhodonia</taxon>
    </lineage>
</organism>
<dbReference type="OrthoDB" id="2788229at2759"/>
<dbReference type="EMBL" id="KZ110593">
    <property type="protein sequence ID" value="OSX65626.1"/>
    <property type="molecule type" value="Genomic_DNA"/>
</dbReference>
<sequence length="398" mass="44753">MPTLPPELFDEAIDHLWDDPTTLRACSLTCRAFVPTARLHIFRTIRIQGAGHCDRFRALLATAPGIACCVRRLTICAAYKGVDAEGRALEDDAWVNTIAAVLPQLTRITTLGIARVRWNALLAETQCAFAELFRQIQTLFLFEVRFLASGDVLDFLSAFPVLSELYFHGVSWENESPAPLPLAIQHPGYMEARKEQERMQLSYLFLDPKSSPTLVTEWLLRHPSEQHLRSIQLCWREIDNMKGVGDLLHASGASLERLSIEFPAGVPEEAVLQNQISLVHNTGLRSVHFGGLKVAVARTFLSNHLFPWVTAMISQIRSTHLQEIIFELELNTVRDLLSLDWARIDRDLSREEFKGLTVIFYVSCNDTIIGKAVKDVQKGISDCLPGFRERGTLCVSCI</sequence>
<dbReference type="GeneID" id="36329390"/>
<proteinExistence type="predicted"/>
<name>A0A1X6NB10_9APHY</name>
<dbReference type="STRING" id="670580.A0A1X6NB10"/>
<accession>A0A1X6NB10</accession>
<reference evidence="1 2" key="1">
    <citation type="submission" date="2017-04" db="EMBL/GenBank/DDBJ databases">
        <title>Genome Sequence of the Model Brown-Rot Fungus Postia placenta SB12.</title>
        <authorList>
            <consortium name="DOE Joint Genome Institute"/>
            <person name="Gaskell J."/>
            <person name="Kersten P."/>
            <person name="Larrondo L.F."/>
            <person name="Canessa P."/>
            <person name="Martinez D."/>
            <person name="Hibbett D."/>
            <person name="Schmoll M."/>
            <person name="Kubicek C.P."/>
            <person name="Martinez A.T."/>
            <person name="Yadav J."/>
            <person name="Master E."/>
            <person name="Magnuson J.K."/>
            <person name="James T."/>
            <person name="Yaver D."/>
            <person name="Berka R."/>
            <person name="Labutti K."/>
            <person name="Lipzen A."/>
            <person name="Aerts A."/>
            <person name="Barry K."/>
            <person name="Henrissat B."/>
            <person name="Blanchette R."/>
            <person name="Grigoriev I."/>
            <person name="Cullen D."/>
        </authorList>
    </citation>
    <scope>NUCLEOTIDE SEQUENCE [LARGE SCALE GENOMIC DNA]</scope>
    <source>
        <strain evidence="1 2">MAD-698-R-SB12</strain>
    </source>
</reference>
<dbReference type="AlphaFoldDB" id="A0A1X6NB10"/>
<keyword evidence="2" id="KW-1185">Reference proteome</keyword>
<dbReference type="Proteomes" id="UP000194127">
    <property type="component" value="Unassembled WGS sequence"/>
</dbReference>
<evidence type="ECO:0008006" key="3">
    <source>
        <dbReference type="Google" id="ProtNLM"/>
    </source>
</evidence>
<evidence type="ECO:0000313" key="2">
    <source>
        <dbReference type="Proteomes" id="UP000194127"/>
    </source>
</evidence>
<evidence type="ECO:0000313" key="1">
    <source>
        <dbReference type="EMBL" id="OSX65626.1"/>
    </source>
</evidence>